<reference evidence="1 2" key="1">
    <citation type="submission" date="2019-02" db="EMBL/GenBank/DDBJ databases">
        <title>Genome sequencing of the rare red list fungi Hericium alpestre (H. flagellum).</title>
        <authorList>
            <person name="Buettner E."/>
            <person name="Kellner H."/>
        </authorList>
    </citation>
    <scope>NUCLEOTIDE SEQUENCE [LARGE SCALE GENOMIC DNA]</scope>
    <source>
        <strain evidence="1 2">DSM 108284</strain>
    </source>
</reference>
<proteinExistence type="predicted"/>
<dbReference type="OrthoDB" id="2804062at2759"/>
<accession>A0A4Y9ZN17</accession>
<evidence type="ECO:0000313" key="2">
    <source>
        <dbReference type="Proteomes" id="UP000298061"/>
    </source>
</evidence>
<dbReference type="Proteomes" id="UP000298061">
    <property type="component" value="Unassembled WGS sequence"/>
</dbReference>
<dbReference type="STRING" id="135208.A0A4Y9ZN17"/>
<dbReference type="AlphaFoldDB" id="A0A4Y9ZN17"/>
<comment type="caution">
    <text evidence="1">The sequence shown here is derived from an EMBL/GenBank/DDBJ whole genome shotgun (WGS) entry which is preliminary data.</text>
</comment>
<evidence type="ECO:0000313" key="1">
    <source>
        <dbReference type="EMBL" id="TFY76005.1"/>
    </source>
</evidence>
<name>A0A4Y9ZN17_9AGAM</name>
<protein>
    <submittedName>
        <fullName evidence="1">Uncharacterized protein</fullName>
    </submittedName>
</protein>
<dbReference type="EMBL" id="SFCI01001353">
    <property type="protein sequence ID" value="TFY76005.1"/>
    <property type="molecule type" value="Genomic_DNA"/>
</dbReference>
<keyword evidence="2" id="KW-1185">Reference proteome</keyword>
<gene>
    <name evidence="1" type="ORF">EWM64_g8006</name>
</gene>
<sequence length="84" mass="9826">MNWRKTLGMSKHLLHALKDAVFMLAKQQPLYDDLKQLFPLDVVDSWDQMIIAWDQDKSNPNPYEEPIQETSLADVRLELARDEA</sequence>
<organism evidence="1 2">
    <name type="scientific">Hericium alpestre</name>
    <dbReference type="NCBI Taxonomy" id="135208"/>
    <lineage>
        <taxon>Eukaryota</taxon>
        <taxon>Fungi</taxon>
        <taxon>Dikarya</taxon>
        <taxon>Basidiomycota</taxon>
        <taxon>Agaricomycotina</taxon>
        <taxon>Agaricomycetes</taxon>
        <taxon>Russulales</taxon>
        <taxon>Hericiaceae</taxon>
        <taxon>Hericium</taxon>
    </lineage>
</organism>